<sequence>VGPSQLIQPFSTPGRCRTLSTGAQHSGARTECKQGRGTESQLLPQALAIPRKFFFFNPQ</sequence>
<name>A0A8C0IJB9_CHEAB</name>
<evidence type="ECO:0000313" key="2">
    <source>
        <dbReference type="Ensembl" id="ENSCABP00000000413.1"/>
    </source>
</evidence>
<organism evidence="2 3">
    <name type="scientific">Chelonoidis abingdonii</name>
    <name type="common">Abingdon island giant tortoise</name>
    <name type="synonym">Testudo abingdonii</name>
    <dbReference type="NCBI Taxonomy" id="106734"/>
    <lineage>
        <taxon>Eukaryota</taxon>
        <taxon>Metazoa</taxon>
        <taxon>Chordata</taxon>
        <taxon>Craniata</taxon>
        <taxon>Vertebrata</taxon>
        <taxon>Euteleostomi</taxon>
        <taxon>Archelosauria</taxon>
        <taxon>Testudinata</taxon>
        <taxon>Testudines</taxon>
        <taxon>Cryptodira</taxon>
        <taxon>Durocryptodira</taxon>
        <taxon>Testudinoidea</taxon>
        <taxon>Testudinidae</taxon>
        <taxon>Chelonoidis</taxon>
    </lineage>
</organism>
<evidence type="ECO:0000256" key="1">
    <source>
        <dbReference type="SAM" id="MobiDB-lite"/>
    </source>
</evidence>
<feature type="region of interest" description="Disordered" evidence="1">
    <location>
        <begin position="1"/>
        <end position="37"/>
    </location>
</feature>
<evidence type="ECO:0000313" key="3">
    <source>
        <dbReference type="Proteomes" id="UP000694404"/>
    </source>
</evidence>
<dbReference type="AlphaFoldDB" id="A0A8C0IJB9"/>
<proteinExistence type="predicted"/>
<dbReference type="Proteomes" id="UP000694404">
    <property type="component" value="Unplaced"/>
</dbReference>
<feature type="compositionally biased region" description="Polar residues" evidence="1">
    <location>
        <begin position="1"/>
        <end position="11"/>
    </location>
</feature>
<keyword evidence="3" id="KW-1185">Reference proteome</keyword>
<protein>
    <submittedName>
        <fullName evidence="2">Uncharacterized protein</fullName>
    </submittedName>
</protein>
<reference evidence="2" key="2">
    <citation type="submission" date="2025-09" db="UniProtKB">
        <authorList>
            <consortium name="Ensembl"/>
        </authorList>
    </citation>
    <scope>IDENTIFICATION</scope>
</reference>
<reference evidence="2" key="1">
    <citation type="submission" date="2025-08" db="UniProtKB">
        <authorList>
            <consortium name="Ensembl"/>
        </authorList>
    </citation>
    <scope>IDENTIFICATION</scope>
</reference>
<accession>A0A8C0IJB9</accession>
<dbReference type="Ensembl" id="ENSCABT00000000459.1">
    <property type="protein sequence ID" value="ENSCABP00000000413.1"/>
    <property type="gene ID" value="ENSCABG00000000385.1"/>
</dbReference>